<evidence type="ECO:0000313" key="2">
    <source>
        <dbReference type="EMBL" id="AHF25008.1"/>
    </source>
</evidence>
<accession>W0FJJ2</accession>
<dbReference type="Pfam" id="PF01547">
    <property type="entry name" value="SBP_bac_1"/>
    <property type="match status" value="1"/>
</dbReference>
<dbReference type="Gene3D" id="2.60.120.260">
    <property type="entry name" value="Galactose-binding domain-like"/>
    <property type="match status" value="2"/>
</dbReference>
<dbReference type="EMBL" id="KC246814">
    <property type="protein sequence ID" value="AHF25008.1"/>
    <property type="molecule type" value="Genomic_DNA"/>
</dbReference>
<feature type="transmembrane region" description="Helical" evidence="1">
    <location>
        <begin position="7"/>
        <end position="25"/>
    </location>
</feature>
<name>W0FJJ2_9BACT</name>
<keyword evidence="1" id="KW-0472">Membrane</keyword>
<dbReference type="InterPro" id="IPR006059">
    <property type="entry name" value="SBP"/>
</dbReference>
<reference evidence="2" key="1">
    <citation type="journal article" date="2013" name="PLoS ONE">
        <title>Metagenomic insights into the carbohydrate-active enzymes carried by the microorganisms adhering to solid digesta in the rumen of cows.</title>
        <authorList>
            <person name="Wang L."/>
            <person name="Hatem A."/>
            <person name="Catalyurek U.V."/>
            <person name="Morrison M."/>
            <person name="Yu Z."/>
        </authorList>
    </citation>
    <scope>NUCLEOTIDE SEQUENCE</scope>
</reference>
<keyword evidence="1" id="KW-1133">Transmembrane helix</keyword>
<proteinExistence type="predicted"/>
<evidence type="ECO:0000256" key="1">
    <source>
        <dbReference type="SAM" id="Phobius"/>
    </source>
</evidence>
<dbReference type="SUPFAM" id="SSF53850">
    <property type="entry name" value="Periplasmic binding protein-like II"/>
    <property type="match status" value="1"/>
</dbReference>
<organism evidence="2">
    <name type="scientific">uncultured bacterium Contig33</name>
    <dbReference type="NCBI Taxonomy" id="1393553"/>
    <lineage>
        <taxon>Bacteria</taxon>
        <taxon>environmental samples</taxon>
    </lineage>
</organism>
<dbReference type="PANTHER" id="PTHR43649:SF27">
    <property type="entry name" value="EXTRACELLULAR SOLUTE-BINDING PROTEIN FAMILY 1"/>
    <property type="match status" value="1"/>
</dbReference>
<dbReference type="PANTHER" id="PTHR43649">
    <property type="entry name" value="ARABINOSE-BINDING PROTEIN-RELATED"/>
    <property type="match status" value="1"/>
</dbReference>
<dbReference type="Gene3D" id="3.40.190.10">
    <property type="entry name" value="Periplasmic binding protein-like II"/>
    <property type="match status" value="1"/>
</dbReference>
<keyword evidence="1" id="KW-0812">Transmembrane</keyword>
<sequence>MSRKWRNFLIGVLAAVLVIGGFWLLSRTPDNYKDKYQGVDLSSDVTGIGRSNTYTTYLEKYADLPPVSETVEVDLAAFEGEGGEVCAEGLLTKEESNLTWKVEVPAAGLYNIRLDYLTVESRGIDIEREIAINGEVPFSGAGTLCFSRLWTDEGEVRKDNQGNDIRPTQVERFEKQSAYCMDDMGYQTEPYAFYFNEGENELTIRAVNEPVILCGVALTPVVKRPTYAEYTAAQPADPGAEEAKNYSLTVQGEDSTLRSAPSLYARYDRSSSQTVPYSLTNTILNYIGGEPWTHPGEWIQWDIEVPEDGYYNISVKARQVYQRGALSARTIYIDNEVPFEDLEAVTFAYNTGWEMRTLGDKKGTPFRFWLTKGSHTLRMEVTMGEMGPILKKVEDSIFRLNQIYRKLLVLTGVQPDRFRDYKLDQVYPEAIQAMDLESKRLYQIVDEMMEITGEKSDRAAAAQTLANQLETFVRDNFRITESFTNFRDNITSLGTAMQNMSESKLDVDLIMVTGENVKVPAVTETVFESIGHEIKSCASSYTVDYNSLGDKYEDTDDVVEVWITTGRDQSTVLKNMVDNTFTAKTGIKVNVKLVLQDAILPAVVAGNGPDVVMSLSGWFAVNYAMRNAVEDLTQFEDFEEVVKPFQPSILEPMTYNDGTKTGIYGLPETQEFQVLFYRTDIMEELGLKIPETWDELIAELPTIQGNSLEVGINFPDILTLDLSSMNSMIYQNGGVIYDEDAKRTLVASEAGVAGFSQYTSLYNDYGLPVIFDFPSRFRSGQMPLGIQNYNVYNTLMVSAPEIRGLWDFTLFPGTRKEDGTIDHTVQTNGLGCMMIATDNEKTKQNAWEFMKWWVSADAQVRFGREMESILGASARYLTANQDAMKQLAWSSKQLKVLQEQMAHTKGFPEIAGGYSTQRHLTNAIRRVINTKEDKRETLLNYARTINEEIRIKRREFGLPLD</sequence>
<dbReference type="InterPro" id="IPR050490">
    <property type="entry name" value="Bact_solute-bd_prot1"/>
</dbReference>
<protein>
    <submittedName>
        <fullName evidence="2">Sugar ABC transporter substrate-binding protein</fullName>
    </submittedName>
</protein>
<dbReference type="AlphaFoldDB" id="W0FJJ2"/>